<feature type="compositionally biased region" description="Low complexity" evidence="1">
    <location>
        <begin position="167"/>
        <end position="181"/>
    </location>
</feature>
<keyword evidence="2" id="KW-1133">Transmembrane helix</keyword>
<proteinExistence type="predicted"/>
<accession>A0AAU3GRM7</accession>
<keyword evidence="2" id="KW-0812">Transmembrane</keyword>
<dbReference type="EMBL" id="CP109535">
    <property type="protein sequence ID" value="WTY95710.1"/>
    <property type="molecule type" value="Genomic_DNA"/>
</dbReference>
<feature type="transmembrane region" description="Helical" evidence="2">
    <location>
        <begin position="130"/>
        <end position="147"/>
    </location>
</feature>
<feature type="transmembrane region" description="Helical" evidence="2">
    <location>
        <begin position="199"/>
        <end position="218"/>
    </location>
</feature>
<feature type="region of interest" description="Disordered" evidence="1">
    <location>
        <begin position="1"/>
        <end position="20"/>
    </location>
</feature>
<keyword evidence="2" id="KW-0472">Membrane</keyword>
<sequence length="682" mass="72124">MRGDGGWEDGGTSRTPPGGGRPGSGWFFPLSRSWAVGALVYVLTALLMARSLVETLATDERLETFGWRLALLHLPNVAVTVLTVLAAARTLPARQRASRFLYPLGALAVPVAGLVYGYAVARDVVDSEGLLMPAVTMVTGAAVGLALDRLAEDSDDAAAGHPATYAQSQSHSHSQSQSQPRSRSRSYDWRDGGATATEYLGVIVLVAALVGALSLAGLGGRIGDGIRCAIASLTGESGGCTKGGDGTAEPKTDTDYEPKLCQLSSVSDTAGGKVKIGWFEWGEEYGFQQKVTQADTDVNEDGKIDENDKLVHMTFTDAASAGVNASTPGVKLGSLGKADVDIGGGIKITNGDTWVFKSEAEAQKMRDDIEEMKMWETSMKHSGGYGGGWYSGMKWAEKKEDIEKKIGDKKISYSTLGLNVYAEGGLSIKAGDEDALGAKLGGKAKLSPEVTITKDDISGNESYTYTAKLDLEGKVSGNAGPLGGTAGAKDSRTGAVTVTRDQKTGKLVRIDMTQTVEQTSTSDKAEIGADNGQKGSDKRGGKGSVTDTSGETGIEVRTNSVVFGEDTDEATEAKRSLAEEWLDGSGNNTAPFEYMFGDHSPQEKPSGSDPFEQLMYEDGLSSTMRYHGDSDAQEFGFEVSLGMSLGFSISGEHKEQTLTDAQFLGAPQDDKRTYLPYSYCAQ</sequence>
<name>A0AAU3GRM7_9ACTN</name>
<feature type="transmembrane region" description="Helical" evidence="2">
    <location>
        <begin position="100"/>
        <end position="118"/>
    </location>
</feature>
<feature type="region of interest" description="Disordered" evidence="1">
    <location>
        <begin position="513"/>
        <end position="555"/>
    </location>
</feature>
<feature type="transmembrane region" description="Helical" evidence="2">
    <location>
        <begin position="65"/>
        <end position="88"/>
    </location>
</feature>
<gene>
    <name evidence="3" type="ORF">OG626_12770</name>
</gene>
<feature type="region of interest" description="Disordered" evidence="1">
    <location>
        <begin position="158"/>
        <end position="188"/>
    </location>
</feature>
<evidence type="ECO:0008006" key="4">
    <source>
        <dbReference type="Google" id="ProtNLM"/>
    </source>
</evidence>
<feature type="compositionally biased region" description="Polar residues" evidence="1">
    <location>
        <begin position="513"/>
        <end position="522"/>
    </location>
</feature>
<protein>
    <recommendedName>
        <fullName evidence="4">DUF2637 domain-containing protein</fullName>
    </recommendedName>
</protein>
<dbReference type="AlphaFoldDB" id="A0AAU3GRM7"/>
<evidence type="ECO:0000313" key="3">
    <source>
        <dbReference type="EMBL" id="WTY95710.1"/>
    </source>
</evidence>
<evidence type="ECO:0000256" key="1">
    <source>
        <dbReference type="SAM" id="MobiDB-lite"/>
    </source>
</evidence>
<feature type="transmembrane region" description="Helical" evidence="2">
    <location>
        <begin position="34"/>
        <end position="53"/>
    </location>
</feature>
<organism evidence="3">
    <name type="scientific">Streptomyces sp. NBC_01401</name>
    <dbReference type="NCBI Taxonomy" id="2903854"/>
    <lineage>
        <taxon>Bacteria</taxon>
        <taxon>Bacillati</taxon>
        <taxon>Actinomycetota</taxon>
        <taxon>Actinomycetes</taxon>
        <taxon>Kitasatosporales</taxon>
        <taxon>Streptomycetaceae</taxon>
        <taxon>Streptomyces</taxon>
    </lineage>
</organism>
<feature type="compositionally biased region" description="Polar residues" evidence="1">
    <location>
        <begin position="545"/>
        <end position="555"/>
    </location>
</feature>
<reference evidence="3" key="1">
    <citation type="submission" date="2022-10" db="EMBL/GenBank/DDBJ databases">
        <title>The complete genomes of actinobacterial strains from the NBC collection.</title>
        <authorList>
            <person name="Joergensen T.S."/>
            <person name="Alvarez Arevalo M."/>
            <person name="Sterndorff E.B."/>
            <person name="Faurdal D."/>
            <person name="Vuksanovic O."/>
            <person name="Mourched A.-S."/>
            <person name="Charusanti P."/>
            <person name="Shaw S."/>
            <person name="Blin K."/>
            <person name="Weber T."/>
        </authorList>
    </citation>
    <scope>NUCLEOTIDE SEQUENCE</scope>
    <source>
        <strain evidence="3">NBC_01401</strain>
    </source>
</reference>
<evidence type="ECO:0000256" key="2">
    <source>
        <dbReference type="SAM" id="Phobius"/>
    </source>
</evidence>